<dbReference type="AlphaFoldDB" id="A0A2P8CX91"/>
<feature type="domain" description="Glutamyl/glutaminyl-tRNA synthetase class Ib catalytic" evidence="8">
    <location>
        <begin position="19"/>
        <end position="138"/>
    </location>
</feature>
<dbReference type="PROSITE" id="PS00178">
    <property type="entry name" value="AA_TRNA_LIGASE_I"/>
    <property type="match status" value="1"/>
</dbReference>
<dbReference type="Gene3D" id="3.40.50.620">
    <property type="entry name" value="HUPs"/>
    <property type="match status" value="1"/>
</dbReference>
<dbReference type="Pfam" id="PF00749">
    <property type="entry name" value="tRNA-synt_1c"/>
    <property type="match status" value="2"/>
</dbReference>
<reference evidence="9 10" key="1">
    <citation type="submission" date="2018-03" db="EMBL/GenBank/DDBJ databases">
        <title>Genomic Encyclopedia of Type Strains, Phase III (KMG-III): the genomes of soil and plant-associated and newly described type strains.</title>
        <authorList>
            <person name="Whitman W."/>
        </authorList>
    </citation>
    <scope>NUCLEOTIDE SEQUENCE [LARGE SCALE GENOMIC DNA]</scope>
    <source>
        <strain evidence="9 10">CGMCC 1.12700</strain>
    </source>
</reference>
<dbReference type="GO" id="GO:0005524">
    <property type="term" value="F:ATP binding"/>
    <property type="evidence" value="ECO:0007669"/>
    <property type="project" value="UniProtKB-KW"/>
</dbReference>
<dbReference type="PANTHER" id="PTHR43311:SF1">
    <property type="entry name" value="GLUTAMYL-Q TRNA(ASP) SYNTHETASE"/>
    <property type="match status" value="1"/>
</dbReference>
<evidence type="ECO:0000259" key="8">
    <source>
        <dbReference type="Pfam" id="PF00749"/>
    </source>
</evidence>
<dbReference type="InterPro" id="IPR049940">
    <property type="entry name" value="GluQ/Sye"/>
</dbReference>
<keyword evidence="6 7" id="KW-0030">Aminoacyl-tRNA synthetase</keyword>
<evidence type="ECO:0000256" key="7">
    <source>
        <dbReference type="RuleBase" id="RU363037"/>
    </source>
</evidence>
<comment type="caution">
    <text evidence="9">The sequence shown here is derived from an EMBL/GenBank/DDBJ whole genome shotgun (WGS) entry which is preliminary data.</text>
</comment>
<dbReference type="PRINTS" id="PR00987">
    <property type="entry name" value="TRNASYNTHGLU"/>
</dbReference>
<dbReference type="SUPFAM" id="SSF52374">
    <property type="entry name" value="Nucleotidylyl transferase"/>
    <property type="match status" value="1"/>
</dbReference>
<dbReference type="EMBL" id="PYGD01000011">
    <property type="protein sequence ID" value="PSK89569.1"/>
    <property type="molecule type" value="Genomic_DNA"/>
</dbReference>
<dbReference type="GO" id="GO:0006424">
    <property type="term" value="P:glutamyl-tRNA aminoacylation"/>
    <property type="evidence" value="ECO:0007669"/>
    <property type="project" value="TreeGrafter"/>
</dbReference>
<dbReference type="Proteomes" id="UP000240572">
    <property type="component" value="Unassembled WGS sequence"/>
</dbReference>
<accession>A0A2P8CX91</accession>
<dbReference type="OrthoDB" id="9807503at2"/>
<evidence type="ECO:0000256" key="2">
    <source>
        <dbReference type="ARBA" id="ARBA00022723"/>
    </source>
</evidence>
<dbReference type="GO" id="GO:0004818">
    <property type="term" value="F:glutamate-tRNA ligase activity"/>
    <property type="evidence" value="ECO:0007669"/>
    <property type="project" value="TreeGrafter"/>
</dbReference>
<dbReference type="InterPro" id="IPR014729">
    <property type="entry name" value="Rossmann-like_a/b/a_fold"/>
</dbReference>
<keyword evidence="10" id="KW-1185">Reference proteome</keyword>
<dbReference type="GO" id="GO:0005829">
    <property type="term" value="C:cytosol"/>
    <property type="evidence" value="ECO:0007669"/>
    <property type="project" value="TreeGrafter"/>
</dbReference>
<organism evidence="9 10">
    <name type="scientific">Taibaiella chishuiensis</name>
    <dbReference type="NCBI Taxonomy" id="1434707"/>
    <lineage>
        <taxon>Bacteria</taxon>
        <taxon>Pseudomonadati</taxon>
        <taxon>Bacteroidota</taxon>
        <taxon>Chitinophagia</taxon>
        <taxon>Chitinophagales</taxon>
        <taxon>Chitinophagaceae</taxon>
        <taxon>Taibaiella</taxon>
    </lineage>
</organism>
<evidence type="ECO:0000313" key="10">
    <source>
        <dbReference type="Proteomes" id="UP000240572"/>
    </source>
</evidence>
<keyword evidence="1 7" id="KW-0436">Ligase</keyword>
<dbReference type="PANTHER" id="PTHR43311">
    <property type="entry name" value="GLUTAMATE--TRNA LIGASE"/>
    <property type="match status" value="1"/>
</dbReference>
<dbReference type="InterPro" id="IPR001412">
    <property type="entry name" value="aa-tRNA-synth_I_CS"/>
</dbReference>
<keyword evidence="2" id="KW-0479">Metal-binding</keyword>
<evidence type="ECO:0000256" key="4">
    <source>
        <dbReference type="ARBA" id="ARBA00022833"/>
    </source>
</evidence>
<evidence type="ECO:0000256" key="6">
    <source>
        <dbReference type="ARBA" id="ARBA00023146"/>
    </source>
</evidence>
<evidence type="ECO:0000256" key="3">
    <source>
        <dbReference type="ARBA" id="ARBA00022741"/>
    </source>
</evidence>
<proteinExistence type="inferred from homology"/>
<dbReference type="InterPro" id="IPR020058">
    <property type="entry name" value="Glu/Gln-tRNA-synth_Ib_cat-dom"/>
</dbReference>
<name>A0A2P8CX91_9BACT</name>
<evidence type="ECO:0000256" key="1">
    <source>
        <dbReference type="ARBA" id="ARBA00022598"/>
    </source>
</evidence>
<comment type="similarity">
    <text evidence="7">Belongs to the class-I aminoacyl-tRNA synthetase family.</text>
</comment>
<evidence type="ECO:0000313" key="9">
    <source>
        <dbReference type="EMBL" id="PSK89569.1"/>
    </source>
</evidence>
<evidence type="ECO:0000256" key="5">
    <source>
        <dbReference type="ARBA" id="ARBA00022840"/>
    </source>
</evidence>
<keyword evidence="3 7" id="KW-0547">Nucleotide-binding</keyword>
<dbReference type="InterPro" id="IPR000924">
    <property type="entry name" value="Glu/Gln-tRNA-synth"/>
</dbReference>
<keyword evidence="4" id="KW-0862">Zinc</keyword>
<gene>
    <name evidence="9" type="ORF">B0I18_111125</name>
</gene>
<protein>
    <submittedName>
        <fullName evidence="9">Glutamyl-tRNA synthetase</fullName>
    </submittedName>
</protein>
<keyword evidence="7" id="KW-0648">Protein biosynthesis</keyword>
<feature type="domain" description="Glutamyl/glutaminyl-tRNA synthetase class Ib catalytic" evidence="8">
    <location>
        <begin position="186"/>
        <end position="277"/>
    </location>
</feature>
<sequence length="311" mass="35446">MRFCSVQIPAVPRPFPARLKTRIAPTPSGYLHLGNVFSFALTAFLAENCGARILLRIDDLDRERVRPEYIQDIFDTLHFLELPWHEGPKDAMMFANEYAQEHRMPLYRQALEQLKEDERIFACNCSRKRILTQNEQGIYTGSCIHKHLDPNTTDVSWRLYTPPGAVLQYHGPDGPAAAVLPATQQYFIVRKKDTFPAYQLASVVDDIFFGVDLTVRGQDLYDSTLAQLYLAQALSKPSFGNTVFYHHDLLLALSGDKLSKSAGDTSVRYLRKEGWKPADIYILIGKALGIPEPLNDWRTLADRYWRLMAGH</sequence>
<keyword evidence="5 7" id="KW-0067">ATP-binding</keyword>